<gene>
    <name evidence="2" type="ORF">SacxiDRAFT_3347</name>
</gene>
<dbReference type="HOGENOM" id="CLU_141456_2_0_11"/>
<dbReference type="STRING" id="882086.SacxiDRAFT_3347"/>
<dbReference type="eggNOG" id="ENOG50346BK">
    <property type="taxonomic scope" value="Bacteria"/>
</dbReference>
<dbReference type="RefSeq" id="WP_006239723.1">
    <property type="nucleotide sequence ID" value="NZ_JH636049.1"/>
</dbReference>
<accession>I0V5Z6</accession>
<dbReference type="Proteomes" id="UP000004691">
    <property type="component" value="Unassembled WGS sequence"/>
</dbReference>
<sequence>MLERPHPVTGRNESRHVRPFRTRFPVRSPADLLAHAVAQSSAVDSYTLTSGRFWSLVGAVVGLVGAVLGGVALARPSSRLGTGTKPKGAIMALGAGVASAVAGGGVVAAAEGGPGTGYGIVGGYLAIAVGLIAVALGSLALARARRTA</sequence>
<feature type="transmembrane region" description="Helical" evidence="1">
    <location>
        <begin position="121"/>
        <end position="142"/>
    </location>
</feature>
<feature type="transmembrane region" description="Helical" evidence="1">
    <location>
        <begin position="88"/>
        <end position="109"/>
    </location>
</feature>
<feature type="transmembrane region" description="Helical" evidence="1">
    <location>
        <begin position="53"/>
        <end position="76"/>
    </location>
</feature>
<evidence type="ECO:0000313" key="3">
    <source>
        <dbReference type="Proteomes" id="UP000004691"/>
    </source>
</evidence>
<keyword evidence="3" id="KW-1185">Reference proteome</keyword>
<keyword evidence="1" id="KW-0812">Transmembrane</keyword>
<organism evidence="2 3">
    <name type="scientific">Saccharomonospora xinjiangensis XJ-54</name>
    <dbReference type="NCBI Taxonomy" id="882086"/>
    <lineage>
        <taxon>Bacteria</taxon>
        <taxon>Bacillati</taxon>
        <taxon>Actinomycetota</taxon>
        <taxon>Actinomycetes</taxon>
        <taxon>Pseudonocardiales</taxon>
        <taxon>Pseudonocardiaceae</taxon>
        <taxon>Saccharomonospora</taxon>
    </lineage>
</organism>
<dbReference type="InterPro" id="IPR045770">
    <property type="entry name" value="DUF6223"/>
</dbReference>
<evidence type="ECO:0000313" key="2">
    <source>
        <dbReference type="EMBL" id="EID55549.1"/>
    </source>
</evidence>
<reference evidence="2 3" key="1">
    <citation type="submission" date="2012-01" db="EMBL/GenBank/DDBJ databases">
        <title>Improved High-Quality Draft sequence of Saccharomonospora xinjiangensis XJ-54.</title>
        <authorList>
            <consortium name="US DOE Joint Genome Institute"/>
            <person name="Lucas S."/>
            <person name="Han J."/>
            <person name="Lapidus A."/>
            <person name="Cheng J.-F."/>
            <person name="Goodwin L."/>
            <person name="Pitluck S."/>
            <person name="Peters L."/>
            <person name="Mikhailova N."/>
            <person name="Teshima H."/>
            <person name="Detter J.C."/>
            <person name="Han C."/>
            <person name="Tapia R."/>
            <person name="Land M."/>
            <person name="Hauser L."/>
            <person name="Kyrpides N."/>
            <person name="Ivanova N."/>
            <person name="Pagani I."/>
            <person name="Brambilla E.-M."/>
            <person name="Klenk H.-P."/>
            <person name="Woyke T."/>
        </authorList>
    </citation>
    <scope>NUCLEOTIDE SEQUENCE [LARGE SCALE GENOMIC DNA]</scope>
    <source>
        <strain evidence="2 3">XJ-54</strain>
    </source>
</reference>
<dbReference type="AlphaFoldDB" id="I0V5Z6"/>
<dbReference type="EMBL" id="JH636049">
    <property type="protein sequence ID" value="EID55549.1"/>
    <property type="molecule type" value="Genomic_DNA"/>
</dbReference>
<dbReference type="Pfam" id="PF19733">
    <property type="entry name" value="DUF6223"/>
    <property type="match status" value="1"/>
</dbReference>
<evidence type="ECO:0000256" key="1">
    <source>
        <dbReference type="SAM" id="Phobius"/>
    </source>
</evidence>
<proteinExistence type="predicted"/>
<protein>
    <submittedName>
        <fullName evidence="2">Uncharacterized protein</fullName>
    </submittedName>
</protein>
<keyword evidence="1" id="KW-0472">Membrane</keyword>
<keyword evidence="1" id="KW-1133">Transmembrane helix</keyword>
<name>I0V5Z6_9PSEU</name>